<evidence type="ECO:0000313" key="7">
    <source>
        <dbReference type="EMBL" id="BBJ37283.1"/>
    </source>
</evidence>
<evidence type="ECO:0000256" key="3">
    <source>
        <dbReference type="ARBA" id="ARBA00022777"/>
    </source>
</evidence>
<evidence type="ECO:0000256" key="2">
    <source>
        <dbReference type="ARBA" id="ARBA00022741"/>
    </source>
</evidence>
<keyword evidence="4" id="KW-0067">ATP-binding</keyword>
<proteinExistence type="predicted"/>
<dbReference type="Proteomes" id="UP000463951">
    <property type="component" value="Chromosome"/>
</dbReference>
<dbReference type="Pfam" id="PF07931">
    <property type="entry name" value="CPT"/>
    <property type="match status" value="1"/>
</dbReference>
<keyword evidence="3" id="KW-0418">Kinase</keyword>
<dbReference type="PROSITE" id="PS01075">
    <property type="entry name" value="ACETATE_KINASE_1"/>
    <property type="match status" value="1"/>
</dbReference>
<evidence type="ECO:0000256" key="5">
    <source>
        <dbReference type="PIRSR" id="PIRSR007531-1"/>
    </source>
</evidence>
<dbReference type="InterPro" id="IPR012853">
    <property type="entry name" value="CPT"/>
</dbReference>
<dbReference type="EMBL" id="AP019620">
    <property type="protein sequence ID" value="BBJ37283.1"/>
    <property type="molecule type" value="Genomic_DNA"/>
</dbReference>
<dbReference type="PIRSF" id="PIRSF007531">
    <property type="entry name" value="CPT"/>
    <property type="match status" value="1"/>
</dbReference>
<dbReference type="GO" id="GO:0016301">
    <property type="term" value="F:kinase activity"/>
    <property type="evidence" value="ECO:0007669"/>
    <property type="project" value="UniProtKB-KW"/>
</dbReference>
<feature type="binding site" evidence="6">
    <location>
        <begin position="20"/>
        <end position="27"/>
    </location>
    <ligand>
        <name>ATP</name>
        <dbReference type="ChEBI" id="CHEBI:30616"/>
    </ligand>
</feature>
<dbReference type="InterPro" id="IPR027417">
    <property type="entry name" value="P-loop_NTPase"/>
</dbReference>
<evidence type="ECO:0000313" key="8">
    <source>
        <dbReference type="Proteomes" id="UP000463951"/>
    </source>
</evidence>
<dbReference type="SUPFAM" id="SSF52540">
    <property type="entry name" value="P-loop containing nucleoside triphosphate hydrolases"/>
    <property type="match status" value="1"/>
</dbReference>
<evidence type="ECO:0000256" key="1">
    <source>
        <dbReference type="ARBA" id="ARBA00022679"/>
    </source>
</evidence>
<keyword evidence="2" id="KW-0547">Nucleotide-binding</keyword>
<reference evidence="7 8" key="1">
    <citation type="journal article" date="2020" name="Int. J. Syst. Evol. Microbiol.">
        <title>Reclassification of Streptomyces castelarensis and Streptomyces sporoclivatus as later heterotypic synonyms of Streptomyces antimycoticus.</title>
        <authorList>
            <person name="Komaki H."/>
            <person name="Tamura T."/>
        </authorList>
    </citation>
    <scope>NUCLEOTIDE SEQUENCE [LARGE SCALE GENOMIC DNA]</scope>
    <source>
        <strain evidence="7 8">NBRC 100767</strain>
    </source>
</reference>
<evidence type="ECO:0008006" key="9">
    <source>
        <dbReference type="Google" id="ProtNLM"/>
    </source>
</evidence>
<evidence type="ECO:0000256" key="4">
    <source>
        <dbReference type="ARBA" id="ARBA00022840"/>
    </source>
</evidence>
<organism evidence="7 8">
    <name type="scientific">Streptomyces antimycoticus</name>
    <dbReference type="NCBI Taxonomy" id="68175"/>
    <lineage>
        <taxon>Bacteria</taxon>
        <taxon>Bacillati</taxon>
        <taxon>Actinomycetota</taxon>
        <taxon>Actinomycetes</taxon>
        <taxon>Kitasatosporales</taxon>
        <taxon>Streptomycetaceae</taxon>
        <taxon>Streptomyces</taxon>
        <taxon>Streptomyces violaceusniger group</taxon>
    </lineage>
</organism>
<protein>
    <recommendedName>
        <fullName evidence="9">Chloramphenicol 3-O phosphotransferase</fullName>
    </recommendedName>
</protein>
<accession>A0A499UA26</accession>
<sequence>MVLRCLYCGAVMTEVIVLNGGSSSGKSGIVRCLQAVLPDPWLALGTDTLVDAMPASMQASDAGIEFAPDGQVIVGPEFRTLEAAWIEGVAAMARAGARVIVDEVFLGGADSQKRWQKALGELRVLWVGVRCDSAVAAGREVARGDRVIGMAASQAEVVHRGMVYDLEVDTTHAESMECARTIAAHVS</sequence>
<dbReference type="GO" id="GO:0005524">
    <property type="term" value="F:ATP binding"/>
    <property type="evidence" value="ECO:0007669"/>
    <property type="project" value="UniProtKB-KW"/>
</dbReference>
<feature type="active site" evidence="5">
    <location>
        <position position="47"/>
    </location>
</feature>
<keyword evidence="1" id="KW-0808">Transferase</keyword>
<dbReference type="Gene3D" id="3.40.50.300">
    <property type="entry name" value="P-loop containing nucleotide triphosphate hydrolases"/>
    <property type="match status" value="1"/>
</dbReference>
<dbReference type="InterPro" id="IPR023865">
    <property type="entry name" value="Aliphatic_acid_kinase_CS"/>
</dbReference>
<dbReference type="GO" id="GO:0016774">
    <property type="term" value="F:phosphotransferase activity, carboxyl group as acceptor"/>
    <property type="evidence" value="ECO:0007669"/>
    <property type="project" value="InterPro"/>
</dbReference>
<dbReference type="NCBIfam" id="NF033114">
    <property type="entry name" value="phos_trans_CPT"/>
    <property type="match status" value="1"/>
</dbReference>
<evidence type="ECO:0000256" key="6">
    <source>
        <dbReference type="PIRSR" id="PIRSR007531-2"/>
    </source>
</evidence>
<dbReference type="AlphaFoldDB" id="A0A499UA26"/>
<gene>
    <name evidence="7" type="ORF">SSPO_000010</name>
</gene>
<name>A0A499UA26_9ACTN</name>